<feature type="transmembrane region" description="Helical" evidence="1">
    <location>
        <begin position="142"/>
        <end position="167"/>
    </location>
</feature>
<reference evidence="3" key="1">
    <citation type="journal article" date="2019" name="Int. J. Syst. Evol. Microbiol.">
        <title>The Global Catalogue of Microorganisms (GCM) 10K type strain sequencing project: providing services to taxonomists for standard genome sequencing and annotation.</title>
        <authorList>
            <consortium name="The Broad Institute Genomics Platform"/>
            <consortium name="The Broad Institute Genome Sequencing Center for Infectious Disease"/>
            <person name="Wu L."/>
            <person name="Ma J."/>
        </authorList>
    </citation>
    <scope>NUCLEOTIDE SEQUENCE [LARGE SCALE GENOMIC DNA]</scope>
    <source>
        <strain evidence="3">CCM 8933</strain>
    </source>
</reference>
<feature type="transmembrane region" description="Helical" evidence="1">
    <location>
        <begin position="188"/>
        <end position="213"/>
    </location>
</feature>
<keyword evidence="1" id="KW-0472">Membrane</keyword>
<keyword evidence="1" id="KW-1133">Transmembrane helix</keyword>
<comment type="caution">
    <text evidence="2">The sequence shown here is derived from an EMBL/GenBank/DDBJ whole genome shotgun (WGS) entry which is preliminary data.</text>
</comment>
<accession>A0ABW1S322</accession>
<dbReference type="RefSeq" id="WP_137627492.1">
    <property type="nucleotide sequence ID" value="NZ_BJDJ01000002.1"/>
</dbReference>
<feature type="transmembrane region" description="Helical" evidence="1">
    <location>
        <begin position="51"/>
        <end position="71"/>
    </location>
</feature>
<keyword evidence="1" id="KW-0812">Transmembrane</keyword>
<dbReference type="EMBL" id="JBHSSC010000044">
    <property type="protein sequence ID" value="MFC6182245.1"/>
    <property type="molecule type" value="Genomic_DNA"/>
</dbReference>
<feature type="transmembrane region" description="Helical" evidence="1">
    <location>
        <begin position="99"/>
        <end position="122"/>
    </location>
</feature>
<protein>
    <submittedName>
        <fullName evidence="2">ABC transporter permease</fullName>
    </submittedName>
</protein>
<feature type="transmembrane region" description="Helical" evidence="1">
    <location>
        <begin position="21"/>
        <end position="39"/>
    </location>
</feature>
<gene>
    <name evidence="2" type="ORF">ACFP5Y_13495</name>
</gene>
<keyword evidence="3" id="KW-1185">Reference proteome</keyword>
<evidence type="ECO:0000256" key="1">
    <source>
        <dbReference type="SAM" id="Phobius"/>
    </source>
</evidence>
<feature type="transmembrane region" description="Helical" evidence="1">
    <location>
        <begin position="225"/>
        <end position="247"/>
    </location>
</feature>
<organism evidence="2 3">
    <name type="scientific">Lactiplantibacillus daowaiensis</name>
    <dbReference type="NCBI Taxonomy" id="2559918"/>
    <lineage>
        <taxon>Bacteria</taxon>
        <taxon>Bacillati</taxon>
        <taxon>Bacillota</taxon>
        <taxon>Bacilli</taxon>
        <taxon>Lactobacillales</taxon>
        <taxon>Lactobacillaceae</taxon>
        <taxon>Lactiplantibacillus</taxon>
    </lineage>
</organism>
<evidence type="ECO:0000313" key="2">
    <source>
        <dbReference type="EMBL" id="MFC6182245.1"/>
    </source>
</evidence>
<proteinExistence type="predicted"/>
<sequence length="256" mass="28263">MTSFGSLFKAMSRDKFRQMNQLLALELIATVVTLIWVAIKGEFSSSTLMFATMGWAPLPSVVGVIILAFGIEKTYTADSFRLMPVEETKLYSTNLLTSLVNLVYFTIIQAVVCSIAVSIAFFSDGGASMMGNMPPARAMTDFVGMLIAVVVLYLILNLLIWSTISFVHLITRAASSFLPKMRQQVVNIVIYVVVIFLTLRLSGFIIHGVAWVSRVAFSNNDWSQIWVSIVAMAVVILIEGAINVICLKKWVETDAN</sequence>
<name>A0ABW1S322_9LACO</name>
<dbReference type="Proteomes" id="UP001596282">
    <property type="component" value="Unassembled WGS sequence"/>
</dbReference>
<evidence type="ECO:0000313" key="3">
    <source>
        <dbReference type="Proteomes" id="UP001596282"/>
    </source>
</evidence>